<dbReference type="Gene3D" id="3.40.50.360">
    <property type="match status" value="1"/>
</dbReference>
<dbReference type="RefSeq" id="WP_279244585.1">
    <property type="nucleotide sequence ID" value="NZ_SHNN01000001.1"/>
</dbReference>
<protein>
    <submittedName>
        <fullName evidence="4">Flavodoxin family protein</fullName>
    </submittedName>
</protein>
<dbReference type="SUPFAM" id="SSF52218">
    <property type="entry name" value="Flavoproteins"/>
    <property type="match status" value="1"/>
</dbReference>
<dbReference type="PROSITE" id="PS50902">
    <property type="entry name" value="FLAVODOXIN_LIKE"/>
    <property type="match status" value="1"/>
</dbReference>
<dbReference type="Proteomes" id="UP001143362">
    <property type="component" value="Unassembled WGS sequence"/>
</dbReference>
<dbReference type="EMBL" id="SHNN01000001">
    <property type="protein sequence ID" value="MCX2980611.1"/>
    <property type="molecule type" value="Genomic_DNA"/>
</dbReference>
<reference evidence="4" key="1">
    <citation type="submission" date="2019-02" db="EMBL/GenBank/DDBJ databases">
        <authorList>
            <person name="Li S.-H."/>
        </authorList>
    </citation>
    <scope>NUCLEOTIDE SEQUENCE</scope>
    <source>
        <strain evidence="4">IMCC14734</strain>
    </source>
</reference>
<dbReference type="InterPro" id="IPR029039">
    <property type="entry name" value="Flavoprotein-like_sf"/>
</dbReference>
<evidence type="ECO:0000259" key="3">
    <source>
        <dbReference type="PROSITE" id="PS50902"/>
    </source>
</evidence>
<sequence length="223" mass="23886">MTKIAIVYFSNFKGNTETLAKAVQRGAEAVPGTEVTLIHTDAVDEHWLTLHAADAIIFGSPTYIGSVAAKFKEFIEKLAGEVWLQRLWVNKIAGGFTVSAGRGGDKLACLQQLAIFAAQMGMIWVPMRITGGNYSTQGSEADLNRMAGYLGVMAQANIDEPPELAPPPSDIQTAELHGNHIAHVARQFAHGRKALAADYDTYADQAPGSASAPLSLPELLEQP</sequence>
<gene>
    <name evidence="4" type="ORF">EYC98_06945</name>
</gene>
<dbReference type="PANTHER" id="PTHR30546:SF23">
    <property type="entry name" value="FLAVOPROTEIN-LIKE PROTEIN YCP4-RELATED"/>
    <property type="match status" value="1"/>
</dbReference>
<evidence type="ECO:0000313" key="4">
    <source>
        <dbReference type="EMBL" id="MCX2980611.1"/>
    </source>
</evidence>
<keyword evidence="5" id="KW-1185">Reference proteome</keyword>
<dbReference type="Pfam" id="PF03358">
    <property type="entry name" value="FMN_red"/>
    <property type="match status" value="1"/>
</dbReference>
<proteinExistence type="predicted"/>
<dbReference type="InterPro" id="IPR005025">
    <property type="entry name" value="FMN_Rdtase-like_dom"/>
</dbReference>
<feature type="domain" description="Flavodoxin-like" evidence="3">
    <location>
        <begin position="5"/>
        <end position="154"/>
    </location>
</feature>
<keyword evidence="1" id="KW-0285">Flavoprotein</keyword>
<dbReference type="InterPro" id="IPR008254">
    <property type="entry name" value="Flavodoxin/NO_synth"/>
</dbReference>
<dbReference type="PANTHER" id="PTHR30546">
    <property type="entry name" value="FLAVODOXIN-RELATED PROTEIN WRBA-RELATED"/>
    <property type="match status" value="1"/>
</dbReference>
<evidence type="ECO:0000313" key="5">
    <source>
        <dbReference type="Proteomes" id="UP001143362"/>
    </source>
</evidence>
<accession>A0ABT3TFQ8</accession>
<keyword evidence="2" id="KW-0288">FMN</keyword>
<evidence type="ECO:0000256" key="2">
    <source>
        <dbReference type="ARBA" id="ARBA00022643"/>
    </source>
</evidence>
<organism evidence="4 5">
    <name type="scientific">Candidatus Litorirhabdus singularis</name>
    <dbReference type="NCBI Taxonomy" id="2518993"/>
    <lineage>
        <taxon>Bacteria</taxon>
        <taxon>Pseudomonadati</taxon>
        <taxon>Pseudomonadota</taxon>
        <taxon>Gammaproteobacteria</taxon>
        <taxon>Cellvibrionales</taxon>
        <taxon>Halieaceae</taxon>
        <taxon>Candidatus Litorirhabdus</taxon>
    </lineage>
</organism>
<comment type="caution">
    <text evidence="4">The sequence shown here is derived from an EMBL/GenBank/DDBJ whole genome shotgun (WGS) entry which is preliminary data.</text>
</comment>
<evidence type="ECO:0000256" key="1">
    <source>
        <dbReference type="ARBA" id="ARBA00022630"/>
    </source>
</evidence>
<name>A0ABT3TFQ8_9GAMM</name>